<dbReference type="Pfam" id="PF01943">
    <property type="entry name" value="Polysacc_synt"/>
    <property type="match status" value="1"/>
</dbReference>
<keyword evidence="5 6" id="KW-0472">Membrane</keyword>
<keyword evidence="4 6" id="KW-1133">Transmembrane helix</keyword>
<dbReference type="Proteomes" id="UP001206312">
    <property type="component" value="Unassembled WGS sequence"/>
</dbReference>
<feature type="transmembrane region" description="Helical" evidence="6">
    <location>
        <begin position="179"/>
        <end position="199"/>
    </location>
</feature>
<feature type="transmembrane region" description="Helical" evidence="6">
    <location>
        <begin position="220"/>
        <end position="237"/>
    </location>
</feature>
<dbReference type="InterPro" id="IPR002797">
    <property type="entry name" value="Polysacc_synth"/>
</dbReference>
<dbReference type="PANTHER" id="PTHR30250">
    <property type="entry name" value="PST FAMILY PREDICTED COLANIC ACID TRANSPORTER"/>
    <property type="match status" value="1"/>
</dbReference>
<feature type="transmembrane region" description="Helical" evidence="6">
    <location>
        <begin position="360"/>
        <end position="382"/>
    </location>
</feature>
<evidence type="ECO:0000313" key="7">
    <source>
        <dbReference type="EMBL" id="MCO5723634.1"/>
    </source>
</evidence>
<feature type="transmembrane region" description="Helical" evidence="6">
    <location>
        <begin position="12"/>
        <end position="32"/>
    </location>
</feature>
<gene>
    <name evidence="7" type="ORF">NG653_02115</name>
</gene>
<dbReference type="InterPro" id="IPR050833">
    <property type="entry name" value="Poly_Biosynth_Transport"/>
</dbReference>
<keyword evidence="3 6" id="KW-0812">Transmembrane</keyword>
<feature type="transmembrane region" description="Helical" evidence="6">
    <location>
        <begin position="446"/>
        <end position="466"/>
    </location>
</feature>
<feature type="transmembrane region" description="Helical" evidence="6">
    <location>
        <begin position="38"/>
        <end position="60"/>
    </location>
</feature>
<feature type="transmembrane region" description="Helical" evidence="6">
    <location>
        <begin position="80"/>
        <end position="100"/>
    </location>
</feature>
<feature type="transmembrane region" description="Helical" evidence="6">
    <location>
        <begin position="388"/>
        <end position="409"/>
    </location>
</feature>
<evidence type="ECO:0000256" key="5">
    <source>
        <dbReference type="ARBA" id="ARBA00023136"/>
    </source>
</evidence>
<keyword evidence="8" id="KW-1185">Reference proteome</keyword>
<evidence type="ECO:0000313" key="8">
    <source>
        <dbReference type="Proteomes" id="UP001206312"/>
    </source>
</evidence>
<reference evidence="7 8" key="1">
    <citation type="submission" date="2022-06" db="EMBL/GenBank/DDBJ databases">
        <authorList>
            <person name="Xuan X."/>
        </authorList>
    </citation>
    <scope>NUCLEOTIDE SEQUENCE [LARGE SCALE GENOMIC DNA]</scope>
    <source>
        <strain evidence="7 8">2V75</strain>
    </source>
</reference>
<evidence type="ECO:0000256" key="1">
    <source>
        <dbReference type="ARBA" id="ARBA00004651"/>
    </source>
</evidence>
<accession>A0ABT1AUC9</accession>
<dbReference type="PANTHER" id="PTHR30250:SF11">
    <property type="entry name" value="O-ANTIGEN TRANSPORTER-RELATED"/>
    <property type="match status" value="1"/>
</dbReference>
<sequence length="484" mass="54082">MGIVRKQSVINTAITYAGFALGAINTLVLYTRFMSAEYFGLVGVILSTSALLMPLMSFGIPNTLVKFYSGYRERDDLQGFLSMAILLPFLVILPLGIYSFTANAAIGEFLARENEVVRDYVWHIFLAGVFMAYFEVFFAWSKVCLQSTFGTFLKEVFVRAGITALLVLLYMGWIGETQFLIGMVGLYGLRMLLMAFYALRLQPLRLQLSLPGGSGEILQYSALILVGGSVSVILLEIDRFMINQYIEIENVAYYTVAIFIATVIIVPFRALNQIAYPLTASLLHSGDLRGLEQLYKKSSLTLLAVSTLVFLGILLNLEELYRLLPENYRGGFQVVLLIGGVRLFDAFLGINTAILYNSRYYTALLAMGVLLSVLTVLLNIWLIPEMGILGAAVATFLAVTLYNVLKLVFVGWKFGLSPFSWGTLKVLLLAAITYLLFFWFEFPFHPLVNILLKSLLIVLFYGGVAYQLRISEDLNALGRNLFKK</sequence>
<name>A0ABT1AUC9_9FLAO</name>
<feature type="transmembrane region" description="Helical" evidence="6">
    <location>
        <begin position="152"/>
        <end position="173"/>
    </location>
</feature>
<comment type="subcellular location">
    <subcellularLocation>
        <location evidence="1">Cell membrane</location>
        <topology evidence="1">Multi-pass membrane protein</topology>
    </subcellularLocation>
</comment>
<feature type="transmembrane region" description="Helical" evidence="6">
    <location>
        <begin position="120"/>
        <end position="140"/>
    </location>
</feature>
<organism evidence="7 8">
    <name type="scientific">Robiginitalea marina</name>
    <dbReference type="NCBI Taxonomy" id="2954105"/>
    <lineage>
        <taxon>Bacteria</taxon>
        <taxon>Pseudomonadati</taxon>
        <taxon>Bacteroidota</taxon>
        <taxon>Flavobacteriia</taxon>
        <taxon>Flavobacteriales</taxon>
        <taxon>Flavobacteriaceae</taxon>
        <taxon>Robiginitalea</taxon>
    </lineage>
</organism>
<evidence type="ECO:0000256" key="4">
    <source>
        <dbReference type="ARBA" id="ARBA00022989"/>
    </source>
</evidence>
<proteinExistence type="predicted"/>
<evidence type="ECO:0000256" key="3">
    <source>
        <dbReference type="ARBA" id="ARBA00022692"/>
    </source>
</evidence>
<keyword evidence="2" id="KW-1003">Cell membrane</keyword>
<dbReference type="RefSeq" id="WP_252740005.1">
    <property type="nucleotide sequence ID" value="NZ_JAMXIB010000001.1"/>
</dbReference>
<evidence type="ECO:0000256" key="2">
    <source>
        <dbReference type="ARBA" id="ARBA00022475"/>
    </source>
</evidence>
<comment type="caution">
    <text evidence="7">The sequence shown here is derived from an EMBL/GenBank/DDBJ whole genome shotgun (WGS) entry which is preliminary data.</text>
</comment>
<feature type="transmembrane region" description="Helical" evidence="6">
    <location>
        <begin position="299"/>
        <end position="317"/>
    </location>
</feature>
<feature type="transmembrane region" description="Helical" evidence="6">
    <location>
        <begin position="421"/>
        <end position="440"/>
    </location>
</feature>
<evidence type="ECO:0000256" key="6">
    <source>
        <dbReference type="SAM" id="Phobius"/>
    </source>
</evidence>
<dbReference type="EMBL" id="JAMXIB010000001">
    <property type="protein sequence ID" value="MCO5723634.1"/>
    <property type="molecule type" value="Genomic_DNA"/>
</dbReference>
<feature type="transmembrane region" description="Helical" evidence="6">
    <location>
        <begin position="252"/>
        <end position="271"/>
    </location>
</feature>
<feature type="transmembrane region" description="Helical" evidence="6">
    <location>
        <begin position="329"/>
        <end position="348"/>
    </location>
</feature>
<protein>
    <submittedName>
        <fullName evidence="7">Lipopolysaccharide biosynthesis protein</fullName>
    </submittedName>
</protein>